<dbReference type="AlphaFoldDB" id="A0A8J9VEI8"/>
<dbReference type="Proteomes" id="UP000838878">
    <property type="component" value="Chromosome 14"/>
</dbReference>
<keyword evidence="2" id="KW-1185">Reference proteome</keyword>
<sequence length="219" mass="23599">MNDYDTRIRYVASAVSGVGSWEQQYVLVTSEEGYTLGIFMIHQPVKCKVTPGPGRVSCVACGDARCERGPAAAAVPYEARRELDVSVSRPCAVCPRPGDACPRPPARPAPACPGPPAAPACLGPAMGCARGLCTADKIFIFINIAFAIDSKTGLVNQFRIPKPMSKALRVNKKFIRSLRGSSVYCLVYLQVQHKARPLATRRTPAGRLVLTIEQLLLNS</sequence>
<accession>A0A8J9VEI8</accession>
<evidence type="ECO:0000313" key="1">
    <source>
        <dbReference type="EMBL" id="CAH0720293.1"/>
    </source>
</evidence>
<dbReference type="EMBL" id="OV170234">
    <property type="protein sequence ID" value="CAH0720293.1"/>
    <property type="molecule type" value="Genomic_DNA"/>
</dbReference>
<proteinExistence type="predicted"/>
<organism evidence="1 2">
    <name type="scientific">Brenthis ino</name>
    <name type="common">lesser marbled fritillary</name>
    <dbReference type="NCBI Taxonomy" id="405034"/>
    <lineage>
        <taxon>Eukaryota</taxon>
        <taxon>Metazoa</taxon>
        <taxon>Ecdysozoa</taxon>
        <taxon>Arthropoda</taxon>
        <taxon>Hexapoda</taxon>
        <taxon>Insecta</taxon>
        <taxon>Pterygota</taxon>
        <taxon>Neoptera</taxon>
        <taxon>Endopterygota</taxon>
        <taxon>Lepidoptera</taxon>
        <taxon>Glossata</taxon>
        <taxon>Ditrysia</taxon>
        <taxon>Papilionoidea</taxon>
        <taxon>Nymphalidae</taxon>
        <taxon>Heliconiinae</taxon>
        <taxon>Argynnini</taxon>
        <taxon>Brenthis</taxon>
    </lineage>
</organism>
<gene>
    <name evidence="1" type="ORF">BINO364_LOCUS6541</name>
</gene>
<protein>
    <submittedName>
        <fullName evidence="1">Uncharacterized protein</fullName>
    </submittedName>
</protein>
<feature type="non-terminal residue" evidence="1">
    <location>
        <position position="219"/>
    </location>
</feature>
<reference evidence="1" key="1">
    <citation type="submission" date="2021-12" db="EMBL/GenBank/DDBJ databases">
        <authorList>
            <person name="Martin H S."/>
        </authorList>
    </citation>
    <scope>NUCLEOTIDE SEQUENCE</scope>
</reference>
<name>A0A8J9VEI8_9NEOP</name>
<evidence type="ECO:0000313" key="2">
    <source>
        <dbReference type="Proteomes" id="UP000838878"/>
    </source>
</evidence>